<organism evidence="1 2">
    <name type="scientific">Ixodes persulcatus</name>
    <name type="common">Taiga tick</name>
    <dbReference type="NCBI Taxonomy" id="34615"/>
    <lineage>
        <taxon>Eukaryota</taxon>
        <taxon>Metazoa</taxon>
        <taxon>Ecdysozoa</taxon>
        <taxon>Arthropoda</taxon>
        <taxon>Chelicerata</taxon>
        <taxon>Arachnida</taxon>
        <taxon>Acari</taxon>
        <taxon>Parasitiformes</taxon>
        <taxon>Ixodida</taxon>
        <taxon>Ixodoidea</taxon>
        <taxon>Ixodidae</taxon>
        <taxon>Ixodinae</taxon>
        <taxon>Ixodes</taxon>
    </lineage>
</organism>
<proteinExistence type="predicted"/>
<accession>A0AC60NX40</accession>
<sequence>VLNVSFSEFHLEDGGSDCGFDFLEIHDGPTSMSRALGRYCGTTLRGKNLASTHNSLFLWFKTDSSVSGIGFALDWTTTDPVCGRDFPVADVGSVSSPGYPDHYPSSRDCMWTVAVPPGKRIQIHLATVQMEHHDNCSYDFLKVYDGASERDQLLGTFCGSGAPGPRPILTSSHMALLHFHSDDSSTDVGFHATYASVPGVPGCGGVLSRAKGRFTSPSYPSPYENGLLCEWEIRAAPDERLQITFDSFTLEQHSACRWDALEVYDGRDDNAPLLGRFCGSALPPAVLSHGSILYVRFRTDQSTQLQGFSATYETVCGGHWTSLRGELSSPRYPEPYPARRLCNYTIELPPGNLVQLDWQHMDIENDGHCAYDYVEVWEPWRNGSERRRGRYCGSVPPDPVTSAYNRLSLRFHSDHSVQHRGFLANYSALDIGCGGVLSEPGRLQSPASESAQSGYRHESHCRWLLQAPAGYTVRLSFSQFALEESTNCSYDYVEIHDSSDERVGRYCGGRVPPTITSTGELLHVLFRTDDSVARDGFLAHFEFLDGRTRWYITCGGEFFLSQGVVRSPLFPRHYPADRDCVWLLHVPDGRQIRLNFTHFDLENSTICAFDFLEIRNGAQETSPLAGTFCGREAPVGFVSDSNSLRLRFVSDSSMFGQGFQVFYDSALTGKFEAPLKRVAPGLTRGWCAGCGGVLTGSSGSLMSPNYPRPYGHNAECRWLIRVSQGSRIALTVVDMDIEEQPDCGYDALEASWFCGSPTMAVLR</sequence>
<reference evidence="1 2" key="1">
    <citation type="journal article" date="2020" name="Cell">
        <title>Large-Scale Comparative Analyses of Tick Genomes Elucidate Their Genetic Diversity and Vector Capacities.</title>
        <authorList>
            <consortium name="Tick Genome and Microbiome Consortium (TIGMIC)"/>
            <person name="Jia N."/>
            <person name="Wang J."/>
            <person name="Shi W."/>
            <person name="Du L."/>
            <person name="Sun Y."/>
            <person name="Zhan W."/>
            <person name="Jiang J.F."/>
            <person name="Wang Q."/>
            <person name="Zhang B."/>
            <person name="Ji P."/>
            <person name="Bell-Sakyi L."/>
            <person name="Cui X.M."/>
            <person name="Yuan T.T."/>
            <person name="Jiang B.G."/>
            <person name="Yang W.F."/>
            <person name="Lam T.T."/>
            <person name="Chang Q.C."/>
            <person name="Ding S.J."/>
            <person name="Wang X.J."/>
            <person name="Zhu J.G."/>
            <person name="Ruan X.D."/>
            <person name="Zhao L."/>
            <person name="Wei J.T."/>
            <person name="Ye R.Z."/>
            <person name="Que T.C."/>
            <person name="Du C.H."/>
            <person name="Zhou Y.H."/>
            <person name="Cheng J.X."/>
            <person name="Dai P.F."/>
            <person name="Guo W.B."/>
            <person name="Han X.H."/>
            <person name="Huang E.J."/>
            <person name="Li L.F."/>
            <person name="Wei W."/>
            <person name="Gao Y.C."/>
            <person name="Liu J.Z."/>
            <person name="Shao H.Z."/>
            <person name="Wang X."/>
            <person name="Wang C.C."/>
            <person name="Yang T.C."/>
            <person name="Huo Q.B."/>
            <person name="Li W."/>
            <person name="Chen H.Y."/>
            <person name="Chen S.E."/>
            <person name="Zhou L.G."/>
            <person name="Ni X.B."/>
            <person name="Tian J.H."/>
            <person name="Sheng Y."/>
            <person name="Liu T."/>
            <person name="Pan Y.S."/>
            <person name="Xia L.Y."/>
            <person name="Li J."/>
            <person name="Zhao F."/>
            <person name="Cao W.C."/>
        </authorList>
    </citation>
    <scope>NUCLEOTIDE SEQUENCE [LARGE SCALE GENOMIC DNA]</scope>
    <source>
        <strain evidence="1">Iper-2018</strain>
    </source>
</reference>
<protein>
    <submittedName>
        <fullName evidence="1">Uncharacterized protein</fullName>
    </submittedName>
</protein>
<keyword evidence="2" id="KW-1185">Reference proteome</keyword>
<comment type="caution">
    <text evidence="1">The sequence shown here is derived from an EMBL/GenBank/DDBJ whole genome shotgun (WGS) entry which is preliminary data.</text>
</comment>
<evidence type="ECO:0000313" key="2">
    <source>
        <dbReference type="Proteomes" id="UP000805193"/>
    </source>
</evidence>
<feature type="non-terminal residue" evidence="1">
    <location>
        <position position="1"/>
    </location>
</feature>
<name>A0AC60NX40_IXOPE</name>
<gene>
    <name evidence="1" type="ORF">HPB47_011213</name>
</gene>
<dbReference type="EMBL" id="JABSTQ010011415">
    <property type="protein sequence ID" value="KAG0411665.1"/>
    <property type="molecule type" value="Genomic_DNA"/>
</dbReference>
<evidence type="ECO:0000313" key="1">
    <source>
        <dbReference type="EMBL" id="KAG0411665.1"/>
    </source>
</evidence>
<dbReference type="Proteomes" id="UP000805193">
    <property type="component" value="Unassembled WGS sequence"/>
</dbReference>